<feature type="transmembrane region" description="Helical" evidence="2">
    <location>
        <begin position="182"/>
        <end position="204"/>
    </location>
</feature>
<evidence type="ECO:0000256" key="1">
    <source>
        <dbReference type="SAM" id="MobiDB-lite"/>
    </source>
</evidence>
<protein>
    <submittedName>
        <fullName evidence="3">Uncharacterized protein</fullName>
    </submittedName>
</protein>
<name>A0A9N8HN03_9STRA</name>
<dbReference type="OrthoDB" id="49245at2759"/>
<feature type="transmembrane region" description="Helical" evidence="2">
    <location>
        <begin position="248"/>
        <end position="268"/>
    </location>
</feature>
<feature type="transmembrane region" description="Helical" evidence="2">
    <location>
        <begin position="296"/>
        <end position="329"/>
    </location>
</feature>
<evidence type="ECO:0000313" key="4">
    <source>
        <dbReference type="Proteomes" id="UP001153069"/>
    </source>
</evidence>
<comment type="caution">
    <text evidence="3">The sequence shown here is derived from an EMBL/GenBank/DDBJ whole genome shotgun (WGS) entry which is preliminary data.</text>
</comment>
<keyword evidence="4" id="KW-1185">Reference proteome</keyword>
<dbReference type="PANTHER" id="PTHR12242">
    <property type="entry name" value="OS02G0130600 PROTEIN-RELATED"/>
    <property type="match status" value="1"/>
</dbReference>
<gene>
    <name evidence="3" type="ORF">SEMRO_786_G202210.1</name>
</gene>
<dbReference type="Proteomes" id="UP001153069">
    <property type="component" value="Unassembled WGS sequence"/>
</dbReference>
<dbReference type="PANTHER" id="PTHR12242:SF48">
    <property type="entry name" value="FAR-17A_AIG1-LIKE PROTEIN"/>
    <property type="match status" value="1"/>
</dbReference>
<feature type="compositionally biased region" description="Basic residues" evidence="1">
    <location>
        <begin position="44"/>
        <end position="58"/>
    </location>
</feature>
<keyword evidence="2" id="KW-0812">Transmembrane</keyword>
<feature type="region of interest" description="Disordered" evidence="1">
    <location>
        <begin position="1"/>
        <end position="62"/>
    </location>
</feature>
<proteinExistence type="predicted"/>
<dbReference type="GO" id="GO:0016020">
    <property type="term" value="C:membrane"/>
    <property type="evidence" value="ECO:0007669"/>
    <property type="project" value="TreeGrafter"/>
</dbReference>
<keyword evidence="2" id="KW-0472">Membrane</keyword>
<feature type="transmembrane region" description="Helical" evidence="2">
    <location>
        <begin position="137"/>
        <end position="161"/>
    </location>
</feature>
<feature type="transmembrane region" description="Helical" evidence="2">
    <location>
        <begin position="111"/>
        <end position="131"/>
    </location>
</feature>
<dbReference type="AlphaFoldDB" id="A0A9N8HN03"/>
<evidence type="ECO:0000256" key="2">
    <source>
        <dbReference type="SAM" id="Phobius"/>
    </source>
</evidence>
<reference evidence="3" key="1">
    <citation type="submission" date="2020-06" db="EMBL/GenBank/DDBJ databases">
        <authorList>
            <consortium name="Plant Systems Biology data submission"/>
        </authorList>
    </citation>
    <scope>NUCLEOTIDE SEQUENCE</scope>
    <source>
        <strain evidence="3">D6</strain>
    </source>
</reference>
<organism evidence="3 4">
    <name type="scientific">Seminavis robusta</name>
    <dbReference type="NCBI Taxonomy" id="568900"/>
    <lineage>
        <taxon>Eukaryota</taxon>
        <taxon>Sar</taxon>
        <taxon>Stramenopiles</taxon>
        <taxon>Ochrophyta</taxon>
        <taxon>Bacillariophyta</taxon>
        <taxon>Bacillariophyceae</taxon>
        <taxon>Bacillariophycidae</taxon>
        <taxon>Naviculales</taxon>
        <taxon>Naviculaceae</taxon>
        <taxon>Seminavis</taxon>
    </lineage>
</organism>
<evidence type="ECO:0000313" key="3">
    <source>
        <dbReference type="EMBL" id="CAB9516478.1"/>
    </source>
</evidence>
<sequence>MAPKLGKLSSGKSNTKKKPLLELEPSNGNMSNVDTKGEGANTKTSKKKKRWSMRRKKKNEPVENLEAPTALGICCGRSRAELSHPAFSAREVTGQVLNGPNSFAPAGLCTLLAKTIVMSWSMSLFVIGLLSRSEPPMAFFFAYLTNITLLIACLYLLLSWWNSLLSTICTSTTTNIGWMHHISWALFAVAAPGEIIVTVGYWTMDWDGKLTTLLDYYNIMTHGGVMILVLLEGLFINRIPLRVRHYGLLALYMMAYLIWTFVHAWFLIGDPTSEDDDAIYEGVLEWNKDPLTTAGYAALFFFGLAPVSFVLVYVCSLYTVPCFCCLFGARRRYVVDGDDMTVTAEDDASQASTSYVEMPVVPKKKKKMGRWFPKGGDEESAAV</sequence>
<accession>A0A9N8HN03</accession>
<dbReference type="EMBL" id="CAICTM010000785">
    <property type="protein sequence ID" value="CAB9516478.1"/>
    <property type="molecule type" value="Genomic_DNA"/>
</dbReference>
<feature type="transmembrane region" description="Helical" evidence="2">
    <location>
        <begin position="216"/>
        <end position="236"/>
    </location>
</feature>
<keyword evidence="2" id="KW-1133">Transmembrane helix</keyword>